<dbReference type="OrthoDB" id="6370098at2759"/>
<dbReference type="PROSITE" id="PS00135">
    <property type="entry name" value="TRYPSIN_SER"/>
    <property type="match status" value="1"/>
</dbReference>
<dbReference type="CDD" id="cd00190">
    <property type="entry name" value="Tryp_SPc"/>
    <property type="match status" value="1"/>
</dbReference>
<evidence type="ECO:0000256" key="4">
    <source>
        <dbReference type="ARBA" id="ARBA00022801"/>
    </source>
</evidence>
<evidence type="ECO:0000259" key="10">
    <source>
        <dbReference type="PROSITE" id="PS50240"/>
    </source>
</evidence>
<dbReference type="PANTHER" id="PTHR24256">
    <property type="entry name" value="TRYPTASE-RELATED"/>
    <property type="match status" value="1"/>
</dbReference>
<dbReference type="InterPro" id="IPR001254">
    <property type="entry name" value="Trypsin_dom"/>
</dbReference>
<dbReference type="GO" id="GO:0004252">
    <property type="term" value="F:serine-type endopeptidase activity"/>
    <property type="evidence" value="ECO:0007669"/>
    <property type="project" value="InterPro"/>
</dbReference>
<dbReference type="InterPro" id="IPR043504">
    <property type="entry name" value="Peptidase_S1_PA_chymotrypsin"/>
</dbReference>
<evidence type="ECO:0000313" key="11">
    <source>
        <dbReference type="Proteomes" id="UP000694843"/>
    </source>
</evidence>
<dbReference type="SMART" id="SM00020">
    <property type="entry name" value="Tryp_SPc"/>
    <property type="match status" value="1"/>
</dbReference>
<evidence type="ECO:0000313" key="12">
    <source>
        <dbReference type="RefSeq" id="XP_047741667.1"/>
    </source>
</evidence>
<dbReference type="InterPro" id="IPR009003">
    <property type="entry name" value="Peptidase_S1_PA"/>
</dbReference>
<dbReference type="FunFam" id="2.40.10.10:FF:000028">
    <property type="entry name" value="Serine protease easter"/>
    <property type="match status" value="1"/>
</dbReference>
<evidence type="ECO:0000256" key="7">
    <source>
        <dbReference type="ARBA" id="ARBA00023180"/>
    </source>
</evidence>
<gene>
    <name evidence="12" type="primary">LOC108665814</name>
</gene>
<comment type="similarity">
    <text evidence="8">Belongs to the peptidase S1 family. CLIP subfamily.</text>
</comment>
<evidence type="ECO:0000256" key="1">
    <source>
        <dbReference type="ARBA" id="ARBA00022670"/>
    </source>
</evidence>
<dbReference type="GO" id="GO:0006508">
    <property type="term" value="P:proteolysis"/>
    <property type="evidence" value="ECO:0007669"/>
    <property type="project" value="UniProtKB-KW"/>
</dbReference>
<keyword evidence="1 9" id="KW-0645">Protease</keyword>
<protein>
    <submittedName>
        <fullName evidence="12">Phenoloxidase-activating factor 3-like isoform X1</fullName>
    </submittedName>
</protein>
<dbReference type="GeneID" id="108665814"/>
<evidence type="ECO:0000256" key="2">
    <source>
        <dbReference type="ARBA" id="ARBA00022723"/>
    </source>
</evidence>
<dbReference type="InterPro" id="IPR001314">
    <property type="entry name" value="Peptidase_S1A"/>
</dbReference>
<organism evidence="11 12">
    <name type="scientific">Hyalella azteca</name>
    <name type="common">Amphipod</name>
    <dbReference type="NCBI Taxonomy" id="294128"/>
    <lineage>
        <taxon>Eukaryota</taxon>
        <taxon>Metazoa</taxon>
        <taxon>Ecdysozoa</taxon>
        <taxon>Arthropoda</taxon>
        <taxon>Crustacea</taxon>
        <taxon>Multicrustacea</taxon>
        <taxon>Malacostraca</taxon>
        <taxon>Eumalacostraca</taxon>
        <taxon>Peracarida</taxon>
        <taxon>Amphipoda</taxon>
        <taxon>Senticaudata</taxon>
        <taxon>Talitrida</taxon>
        <taxon>Talitroidea</taxon>
        <taxon>Hyalellidae</taxon>
        <taxon>Hyalella</taxon>
    </lineage>
</organism>
<sequence length="248" mass="26635">MVALGYLADDNQQLKFQCGASLVTRQHVVTAAHCLHPDAIGFQTLKQLNIGEWNTQTDPDCSVSPASGKRVCAPPVVVRQPAAVTWHPQYNNNGKYNNDIAVIRLDKPVTFGAFIQPICIPADFDPKTRTASDVNPLASATGWGKTEKLDSSPVLQEIKLPLVDMQRCNASYAGILNDKQICAGGVKGEDSCEGDSGGPLVTTSKDGDKHLLIGLTSFGGVLCGGHNSYAVYTAVHKYRDWIIQTLAV</sequence>
<dbReference type="Proteomes" id="UP000694843">
    <property type="component" value="Unplaced"/>
</dbReference>
<evidence type="ECO:0000256" key="6">
    <source>
        <dbReference type="ARBA" id="ARBA00023157"/>
    </source>
</evidence>
<dbReference type="InterPro" id="IPR033116">
    <property type="entry name" value="TRYPSIN_SER"/>
</dbReference>
<dbReference type="SUPFAM" id="SSF50494">
    <property type="entry name" value="Trypsin-like serine proteases"/>
    <property type="match status" value="1"/>
</dbReference>
<keyword evidence="9" id="KW-0720">Serine protease</keyword>
<dbReference type="PRINTS" id="PR00722">
    <property type="entry name" value="CHYMOTRYPSIN"/>
</dbReference>
<accession>A0A979FY00</accession>
<name>A0A979FY00_HYAAZ</name>
<evidence type="ECO:0000256" key="3">
    <source>
        <dbReference type="ARBA" id="ARBA00022729"/>
    </source>
</evidence>
<keyword evidence="2" id="KW-0479">Metal-binding</keyword>
<keyword evidence="4 9" id="KW-0378">Hydrolase</keyword>
<evidence type="ECO:0000256" key="8">
    <source>
        <dbReference type="ARBA" id="ARBA00024195"/>
    </source>
</evidence>
<dbReference type="InterPro" id="IPR018114">
    <property type="entry name" value="TRYPSIN_HIS"/>
</dbReference>
<dbReference type="PROSITE" id="PS00134">
    <property type="entry name" value="TRYPSIN_HIS"/>
    <property type="match status" value="1"/>
</dbReference>
<proteinExistence type="inferred from homology"/>
<reference evidence="12" key="1">
    <citation type="submission" date="2025-08" db="UniProtKB">
        <authorList>
            <consortium name="RefSeq"/>
        </authorList>
    </citation>
    <scope>IDENTIFICATION</scope>
    <source>
        <tissue evidence="12">Whole organism</tissue>
    </source>
</reference>
<dbReference type="Pfam" id="PF00089">
    <property type="entry name" value="Trypsin"/>
    <property type="match status" value="1"/>
</dbReference>
<dbReference type="AlphaFoldDB" id="A0A979FY00"/>
<dbReference type="Gene3D" id="2.40.10.10">
    <property type="entry name" value="Trypsin-like serine proteases"/>
    <property type="match status" value="2"/>
</dbReference>
<dbReference type="GO" id="GO:0046872">
    <property type="term" value="F:metal ion binding"/>
    <property type="evidence" value="ECO:0007669"/>
    <property type="project" value="UniProtKB-KW"/>
</dbReference>
<dbReference type="GO" id="GO:0051604">
    <property type="term" value="P:protein maturation"/>
    <property type="evidence" value="ECO:0007669"/>
    <property type="project" value="UniProtKB-ARBA"/>
</dbReference>
<keyword evidence="6" id="KW-1015">Disulfide bond</keyword>
<evidence type="ECO:0000256" key="5">
    <source>
        <dbReference type="ARBA" id="ARBA00022837"/>
    </source>
</evidence>
<dbReference type="RefSeq" id="XP_047741667.1">
    <property type="nucleotide sequence ID" value="XM_047885711.1"/>
</dbReference>
<evidence type="ECO:0000256" key="9">
    <source>
        <dbReference type="RuleBase" id="RU363034"/>
    </source>
</evidence>
<dbReference type="InterPro" id="IPR051487">
    <property type="entry name" value="Ser/Thr_Proteases_Immune/Dev"/>
</dbReference>
<feature type="domain" description="Peptidase S1" evidence="10">
    <location>
        <begin position="1"/>
        <end position="247"/>
    </location>
</feature>
<keyword evidence="3" id="KW-0732">Signal</keyword>
<keyword evidence="5" id="KW-0106">Calcium</keyword>
<keyword evidence="11" id="KW-1185">Reference proteome</keyword>
<dbReference type="FunFam" id="2.40.10.10:FF:000078">
    <property type="entry name" value="Serine protease H137"/>
    <property type="match status" value="1"/>
</dbReference>
<dbReference type="PROSITE" id="PS50240">
    <property type="entry name" value="TRYPSIN_DOM"/>
    <property type="match status" value="1"/>
</dbReference>
<keyword evidence="7" id="KW-0325">Glycoprotein</keyword>